<proteinExistence type="predicted"/>
<reference evidence="2" key="1">
    <citation type="journal article" date="2020" name="bioRxiv">
        <title>Hybrid origin of Populus tomentosa Carr. identified through genome sequencing and phylogenomic analysis.</title>
        <authorList>
            <person name="An X."/>
            <person name="Gao K."/>
            <person name="Chen Z."/>
            <person name="Li J."/>
            <person name="Yang X."/>
            <person name="Yang X."/>
            <person name="Zhou J."/>
            <person name="Guo T."/>
            <person name="Zhao T."/>
            <person name="Huang S."/>
            <person name="Miao D."/>
            <person name="Khan W.U."/>
            <person name="Rao P."/>
            <person name="Ye M."/>
            <person name="Lei B."/>
            <person name="Liao W."/>
            <person name="Wang J."/>
            <person name="Ji L."/>
            <person name="Li Y."/>
            <person name="Guo B."/>
            <person name="Mustafa N.S."/>
            <person name="Li S."/>
            <person name="Yun Q."/>
            <person name="Keller S.R."/>
            <person name="Mao J."/>
            <person name="Zhang R."/>
            <person name="Strauss S.H."/>
        </authorList>
    </citation>
    <scope>NUCLEOTIDE SEQUENCE</scope>
    <source>
        <strain evidence="2">GM15</strain>
        <tissue evidence="2">Leaf</tissue>
    </source>
</reference>
<name>A0A8X7ZCI8_POPTO</name>
<accession>A0A8X7ZCI8</accession>
<evidence type="ECO:0008006" key="4">
    <source>
        <dbReference type="Google" id="ProtNLM"/>
    </source>
</evidence>
<gene>
    <name evidence="2" type="ORF">POTOM_030271</name>
</gene>
<evidence type="ECO:0000313" key="3">
    <source>
        <dbReference type="Proteomes" id="UP000886885"/>
    </source>
</evidence>
<organism evidence="2 3">
    <name type="scientific">Populus tomentosa</name>
    <name type="common">Chinese white poplar</name>
    <dbReference type="NCBI Taxonomy" id="118781"/>
    <lineage>
        <taxon>Eukaryota</taxon>
        <taxon>Viridiplantae</taxon>
        <taxon>Streptophyta</taxon>
        <taxon>Embryophyta</taxon>
        <taxon>Tracheophyta</taxon>
        <taxon>Spermatophyta</taxon>
        <taxon>Magnoliopsida</taxon>
        <taxon>eudicotyledons</taxon>
        <taxon>Gunneridae</taxon>
        <taxon>Pentapetalae</taxon>
        <taxon>rosids</taxon>
        <taxon>fabids</taxon>
        <taxon>Malpighiales</taxon>
        <taxon>Salicaceae</taxon>
        <taxon>Saliceae</taxon>
        <taxon>Populus</taxon>
    </lineage>
</organism>
<keyword evidence="3" id="KW-1185">Reference proteome</keyword>
<feature type="region of interest" description="Disordered" evidence="1">
    <location>
        <begin position="1"/>
        <end position="21"/>
    </location>
</feature>
<feature type="compositionally biased region" description="Basic and acidic residues" evidence="1">
    <location>
        <begin position="9"/>
        <end position="21"/>
    </location>
</feature>
<evidence type="ECO:0000256" key="1">
    <source>
        <dbReference type="SAM" id="MobiDB-lite"/>
    </source>
</evidence>
<dbReference type="AlphaFoldDB" id="A0A8X7ZCI8"/>
<dbReference type="Proteomes" id="UP000886885">
    <property type="component" value="Chromosome 8A"/>
</dbReference>
<evidence type="ECO:0000313" key="2">
    <source>
        <dbReference type="EMBL" id="KAG6766200.1"/>
    </source>
</evidence>
<sequence length="96" mass="10890">MEPPILRPTVEHGPREGETLEFRPGSTVRIGRVFRGNNVTIKDAGISSKHLLFRRGRGRPRKAKALEKELETAVPAEAKRVNLRSNRSRKNEDCFV</sequence>
<dbReference type="OrthoDB" id="687730at2759"/>
<comment type="caution">
    <text evidence="2">The sequence shown here is derived from an EMBL/GenBank/DDBJ whole genome shotgun (WGS) entry which is preliminary data.</text>
</comment>
<protein>
    <recommendedName>
        <fullName evidence="4">FHA domain-containing protein</fullName>
    </recommendedName>
</protein>
<dbReference type="EMBL" id="JAAWWB010000015">
    <property type="protein sequence ID" value="KAG6766200.1"/>
    <property type="molecule type" value="Genomic_DNA"/>
</dbReference>